<dbReference type="AlphaFoldDB" id="A0AAD2FGB8"/>
<protein>
    <recommendedName>
        <fullName evidence="3">F-box domain-containing protein</fullName>
    </recommendedName>
</protein>
<accession>A0AAD2FGB8</accession>
<proteinExistence type="predicted"/>
<gene>
    <name evidence="1" type="ORF">CYCCA115_LOCUS5110</name>
</gene>
<sequence>MDTIMERKRRRSSMIEILLPPELVVSIAMWLDVEDFVQFQSCNQQTCRLLKESIPEYIRQRTSNEDVHTLPQLALVLKLSKGGFLKENRIGFDYASAEIAMDSSDDDSDNSSDNDIDTIERSIRSTKVRGSLERIYLISHMMTIFPSMTVRVDAHCGTIAPSGIAENFSRTRGIAVQYALENCFDDIYEGNDIDVTDRITVQPWGRRAALAVASQTSHPFGDLARHGKGWVEIYVDLDGMQLPSRPSFYNGLSPYPSQSWF</sequence>
<dbReference type="Proteomes" id="UP001295423">
    <property type="component" value="Unassembled WGS sequence"/>
</dbReference>
<organism evidence="1 2">
    <name type="scientific">Cylindrotheca closterium</name>
    <dbReference type="NCBI Taxonomy" id="2856"/>
    <lineage>
        <taxon>Eukaryota</taxon>
        <taxon>Sar</taxon>
        <taxon>Stramenopiles</taxon>
        <taxon>Ochrophyta</taxon>
        <taxon>Bacillariophyta</taxon>
        <taxon>Bacillariophyceae</taxon>
        <taxon>Bacillariophycidae</taxon>
        <taxon>Bacillariales</taxon>
        <taxon>Bacillariaceae</taxon>
        <taxon>Cylindrotheca</taxon>
    </lineage>
</organism>
<dbReference type="EMBL" id="CAKOGP040000557">
    <property type="protein sequence ID" value="CAJ1936275.1"/>
    <property type="molecule type" value="Genomic_DNA"/>
</dbReference>
<comment type="caution">
    <text evidence="1">The sequence shown here is derived from an EMBL/GenBank/DDBJ whole genome shotgun (WGS) entry which is preliminary data.</text>
</comment>
<name>A0AAD2FGB8_9STRA</name>
<keyword evidence="2" id="KW-1185">Reference proteome</keyword>
<evidence type="ECO:0000313" key="2">
    <source>
        <dbReference type="Proteomes" id="UP001295423"/>
    </source>
</evidence>
<reference evidence="1" key="1">
    <citation type="submission" date="2023-08" db="EMBL/GenBank/DDBJ databases">
        <authorList>
            <person name="Audoor S."/>
            <person name="Bilcke G."/>
        </authorList>
    </citation>
    <scope>NUCLEOTIDE SEQUENCE</scope>
</reference>
<evidence type="ECO:0008006" key="3">
    <source>
        <dbReference type="Google" id="ProtNLM"/>
    </source>
</evidence>
<evidence type="ECO:0000313" key="1">
    <source>
        <dbReference type="EMBL" id="CAJ1936275.1"/>
    </source>
</evidence>